<dbReference type="STRING" id="1353952.A0A165HCF8"/>
<dbReference type="PANTHER" id="PTHR46579:SF2">
    <property type="entry name" value="C2H2-TYPE DOMAIN-CONTAINING PROTEIN"/>
    <property type="match status" value="1"/>
</dbReference>
<name>A0A165HCF8_9BASI</name>
<dbReference type="PANTHER" id="PTHR46579">
    <property type="entry name" value="F5/8 TYPE C DOMAIN-CONTAINING PROTEIN-RELATED"/>
    <property type="match status" value="1"/>
</dbReference>
<dbReference type="AlphaFoldDB" id="A0A165HCF8"/>
<proteinExistence type="predicted"/>
<reference evidence="2 3" key="1">
    <citation type="journal article" date="2016" name="Mol. Biol. Evol.">
        <title>Comparative Genomics of Early-Diverging Mushroom-Forming Fungi Provides Insights into the Origins of Lignocellulose Decay Capabilities.</title>
        <authorList>
            <person name="Nagy L.G."/>
            <person name="Riley R."/>
            <person name="Tritt A."/>
            <person name="Adam C."/>
            <person name="Daum C."/>
            <person name="Floudas D."/>
            <person name="Sun H."/>
            <person name="Yadav J.S."/>
            <person name="Pangilinan J."/>
            <person name="Larsson K.H."/>
            <person name="Matsuura K."/>
            <person name="Barry K."/>
            <person name="Labutti K."/>
            <person name="Kuo R."/>
            <person name="Ohm R.A."/>
            <person name="Bhattacharya S.S."/>
            <person name="Shirouzu T."/>
            <person name="Yoshinaga Y."/>
            <person name="Martin F.M."/>
            <person name="Grigoriev I.V."/>
            <person name="Hibbett D.S."/>
        </authorList>
    </citation>
    <scope>NUCLEOTIDE SEQUENCE [LARGE SCALE GENOMIC DNA]</scope>
    <source>
        <strain evidence="2 3">HHB12733</strain>
    </source>
</reference>
<evidence type="ECO:0000313" key="1">
    <source>
        <dbReference type="EMBL" id="KZT50768.1"/>
    </source>
</evidence>
<organism evidence="2 3">
    <name type="scientific">Calocera cornea HHB12733</name>
    <dbReference type="NCBI Taxonomy" id="1353952"/>
    <lineage>
        <taxon>Eukaryota</taxon>
        <taxon>Fungi</taxon>
        <taxon>Dikarya</taxon>
        <taxon>Basidiomycota</taxon>
        <taxon>Agaricomycotina</taxon>
        <taxon>Dacrymycetes</taxon>
        <taxon>Dacrymycetales</taxon>
        <taxon>Dacrymycetaceae</taxon>
        <taxon>Calocera</taxon>
    </lineage>
</organism>
<feature type="non-terminal residue" evidence="2">
    <location>
        <position position="1"/>
    </location>
</feature>
<dbReference type="EMBL" id="KV424145">
    <property type="protein sequence ID" value="KZT50768.1"/>
    <property type="molecule type" value="Genomic_DNA"/>
</dbReference>
<dbReference type="OrthoDB" id="3247418at2759"/>
<gene>
    <name evidence="2" type="ORF">CALCODRAFT_431402</name>
    <name evidence="1" type="ORF">CALCODRAFT_444116</name>
</gene>
<evidence type="ECO:0000313" key="3">
    <source>
        <dbReference type="Proteomes" id="UP000076842"/>
    </source>
</evidence>
<protein>
    <submittedName>
        <fullName evidence="2">Uncharacterized protein</fullName>
    </submittedName>
</protein>
<dbReference type="EMBL" id="KV423943">
    <property type="protein sequence ID" value="KZT59118.1"/>
    <property type="molecule type" value="Genomic_DNA"/>
</dbReference>
<sequence length="79" mass="9341">LYQIYGSENVTPTFHWIMHMGDQIRRFGPVHGFWTYLFERLNKLLKGFTTNGHKSGVMEVTFARELKREMSLSRLVSTF</sequence>
<accession>A0A165HCF8</accession>
<keyword evidence="3" id="KW-1185">Reference proteome</keyword>
<evidence type="ECO:0000313" key="2">
    <source>
        <dbReference type="EMBL" id="KZT59118.1"/>
    </source>
</evidence>
<dbReference type="Proteomes" id="UP000076842">
    <property type="component" value="Unassembled WGS sequence"/>
</dbReference>